<feature type="transmembrane region" description="Helical" evidence="1">
    <location>
        <begin position="261"/>
        <end position="281"/>
    </location>
</feature>
<feature type="transmembrane region" description="Helical" evidence="1">
    <location>
        <begin position="172"/>
        <end position="194"/>
    </location>
</feature>
<dbReference type="RefSeq" id="WP_163712891.1">
    <property type="nucleotide sequence ID" value="NZ_BLLA01000001.1"/>
</dbReference>
<comment type="caution">
    <text evidence="3">The sequence shown here is derived from an EMBL/GenBank/DDBJ whole genome shotgun (WGS) entry which is preliminary data.</text>
</comment>
<feature type="transmembrane region" description="Helical" evidence="1">
    <location>
        <begin position="201"/>
        <end position="220"/>
    </location>
</feature>
<evidence type="ECO:0000313" key="3">
    <source>
        <dbReference type="EMBL" id="GFG97981.1"/>
    </source>
</evidence>
<protein>
    <submittedName>
        <fullName evidence="3">Uncharacterized protein</fullName>
    </submittedName>
</protein>
<evidence type="ECO:0000256" key="1">
    <source>
        <dbReference type="SAM" id="Phobius"/>
    </source>
</evidence>
<accession>A0A7I9ZAF8</accession>
<feature type="signal peptide" evidence="2">
    <location>
        <begin position="1"/>
        <end position="18"/>
    </location>
</feature>
<dbReference type="Proteomes" id="UP000465301">
    <property type="component" value="Unassembled WGS sequence"/>
</dbReference>
<keyword evidence="1" id="KW-0812">Transmembrane</keyword>
<evidence type="ECO:0000256" key="2">
    <source>
        <dbReference type="SAM" id="SignalP"/>
    </source>
</evidence>
<keyword evidence="2" id="KW-0732">Signal</keyword>
<reference evidence="3 4" key="1">
    <citation type="journal article" date="2019" name="Emerg. Microbes Infect.">
        <title>Comprehensive subspecies identification of 175 nontuberculous mycobacteria species based on 7547 genomic profiles.</title>
        <authorList>
            <person name="Matsumoto Y."/>
            <person name="Kinjo T."/>
            <person name="Motooka D."/>
            <person name="Nabeya D."/>
            <person name="Jung N."/>
            <person name="Uechi K."/>
            <person name="Horii T."/>
            <person name="Iida T."/>
            <person name="Fujita J."/>
            <person name="Nakamura S."/>
        </authorList>
    </citation>
    <scope>NUCLEOTIDE SEQUENCE [LARGE SCALE GENOMIC DNA]</scope>
    <source>
        <strain evidence="3 4">JCM 30726</strain>
    </source>
</reference>
<keyword evidence="1" id="KW-0472">Membrane</keyword>
<dbReference type="AlphaFoldDB" id="A0A7I9ZAF8"/>
<keyword evidence="4" id="KW-1185">Reference proteome</keyword>
<evidence type="ECO:0000313" key="4">
    <source>
        <dbReference type="Proteomes" id="UP000465301"/>
    </source>
</evidence>
<sequence length="284" mass="29279">MRFAASVLLWLTTTLALAVAIPAAWTQLHVVDPDGYAAMARGAAADPDLQSAMAAELTTRATALIAEHGGARYPVDGSEVRDAASAFTAGPAFPPLFAQANRAAHGWLFGDPGAGESGNQWAVDVAPMLNDDSIRPLLSRHNVTVPAKLTVPLTVSLPPAMREGRLSRLSTWGPWVSVGAGALCGVCALLTLAAARRRGKALSSLGVSALLVGAAGWAGLEVAGRYVDKALNRTTGDIRRVAEAMVGHAEAGLHQWLNVTLLAGAGVVGLGVIVAMVGSLWKKS</sequence>
<organism evidence="3 4">
    <name type="scientific">Mycobacterium timonense</name>
    <dbReference type="NCBI Taxonomy" id="701043"/>
    <lineage>
        <taxon>Bacteria</taxon>
        <taxon>Bacillati</taxon>
        <taxon>Actinomycetota</taxon>
        <taxon>Actinomycetes</taxon>
        <taxon>Mycobacteriales</taxon>
        <taxon>Mycobacteriaceae</taxon>
        <taxon>Mycobacterium</taxon>
        <taxon>Mycobacterium avium complex (MAC)</taxon>
    </lineage>
</organism>
<gene>
    <name evidence="3" type="ORF">MTIM_38600</name>
</gene>
<feature type="chain" id="PRO_5039676748" evidence="2">
    <location>
        <begin position="19"/>
        <end position="284"/>
    </location>
</feature>
<keyword evidence="1" id="KW-1133">Transmembrane helix</keyword>
<dbReference type="EMBL" id="BLLA01000001">
    <property type="protein sequence ID" value="GFG97981.1"/>
    <property type="molecule type" value="Genomic_DNA"/>
</dbReference>
<proteinExistence type="predicted"/>
<name>A0A7I9ZAF8_9MYCO</name>